<evidence type="ECO:0000313" key="3">
    <source>
        <dbReference type="EMBL" id="CBJ27113.1"/>
    </source>
</evidence>
<evidence type="ECO:0000259" key="2">
    <source>
        <dbReference type="Pfam" id="PF20416"/>
    </source>
</evidence>
<dbReference type="InterPro" id="IPR046523">
    <property type="entry name" value="UTP20_dom"/>
</dbReference>
<feature type="domain" description="U3 small nucleolar RNA-associated protein 20" evidence="2">
    <location>
        <begin position="46"/>
        <end position="185"/>
    </location>
</feature>
<feature type="compositionally biased region" description="Low complexity" evidence="1">
    <location>
        <begin position="16"/>
        <end position="27"/>
    </location>
</feature>
<feature type="compositionally biased region" description="Acidic residues" evidence="1">
    <location>
        <begin position="196"/>
        <end position="212"/>
    </location>
</feature>
<dbReference type="STRING" id="2880.D7G498"/>
<dbReference type="AlphaFoldDB" id="D7G498"/>
<dbReference type="Proteomes" id="UP000002630">
    <property type="component" value="Linkage Group LG15"/>
</dbReference>
<feature type="region of interest" description="Disordered" evidence="1">
    <location>
        <begin position="1"/>
        <end position="27"/>
    </location>
</feature>
<feature type="region of interest" description="Disordered" evidence="1">
    <location>
        <begin position="267"/>
        <end position="305"/>
    </location>
</feature>
<dbReference type="PANTHER" id="PTHR17695:SF11">
    <property type="entry name" value="SMALL SUBUNIT PROCESSOME COMPONENT 20 HOMOLOG"/>
    <property type="match status" value="1"/>
</dbReference>
<feature type="region of interest" description="Disordered" evidence="1">
    <location>
        <begin position="195"/>
        <end position="239"/>
    </location>
</feature>
<dbReference type="EMBL" id="FN648763">
    <property type="protein sequence ID" value="CBJ27113.1"/>
    <property type="molecule type" value="Genomic_DNA"/>
</dbReference>
<reference evidence="3 4" key="1">
    <citation type="journal article" date="2010" name="Nature">
        <title>The Ectocarpus genome and the independent evolution of multicellularity in brown algae.</title>
        <authorList>
            <person name="Cock J.M."/>
            <person name="Sterck L."/>
            <person name="Rouze P."/>
            <person name="Scornet D."/>
            <person name="Allen A.E."/>
            <person name="Amoutzias G."/>
            <person name="Anthouard V."/>
            <person name="Artiguenave F."/>
            <person name="Aury J.M."/>
            <person name="Badger J.H."/>
            <person name="Beszteri B."/>
            <person name="Billiau K."/>
            <person name="Bonnet E."/>
            <person name="Bothwell J.H."/>
            <person name="Bowler C."/>
            <person name="Boyen C."/>
            <person name="Brownlee C."/>
            <person name="Carrano C.J."/>
            <person name="Charrier B."/>
            <person name="Cho G.Y."/>
            <person name="Coelho S.M."/>
            <person name="Collen J."/>
            <person name="Corre E."/>
            <person name="Da Silva C."/>
            <person name="Delage L."/>
            <person name="Delaroque N."/>
            <person name="Dittami S.M."/>
            <person name="Doulbeau S."/>
            <person name="Elias M."/>
            <person name="Farnham G."/>
            <person name="Gachon C.M."/>
            <person name="Gschloessl B."/>
            <person name="Heesch S."/>
            <person name="Jabbari K."/>
            <person name="Jubin C."/>
            <person name="Kawai H."/>
            <person name="Kimura K."/>
            <person name="Kloareg B."/>
            <person name="Kupper F.C."/>
            <person name="Lang D."/>
            <person name="Le Bail A."/>
            <person name="Leblanc C."/>
            <person name="Lerouge P."/>
            <person name="Lohr M."/>
            <person name="Lopez P.J."/>
            <person name="Martens C."/>
            <person name="Maumus F."/>
            <person name="Michel G."/>
            <person name="Miranda-Saavedra D."/>
            <person name="Morales J."/>
            <person name="Moreau H."/>
            <person name="Motomura T."/>
            <person name="Nagasato C."/>
            <person name="Napoli C.A."/>
            <person name="Nelson D.R."/>
            <person name="Nyvall-Collen P."/>
            <person name="Peters A.F."/>
            <person name="Pommier C."/>
            <person name="Potin P."/>
            <person name="Poulain J."/>
            <person name="Quesneville H."/>
            <person name="Read B."/>
            <person name="Rensing S.A."/>
            <person name="Ritter A."/>
            <person name="Rousvoal S."/>
            <person name="Samanta M."/>
            <person name="Samson G."/>
            <person name="Schroeder D.C."/>
            <person name="Segurens B."/>
            <person name="Strittmatter M."/>
            <person name="Tonon T."/>
            <person name="Tregear J.W."/>
            <person name="Valentin K."/>
            <person name="von Dassow P."/>
            <person name="Yamagishi T."/>
            <person name="Van de Peer Y."/>
            <person name="Wincker P."/>
        </authorList>
    </citation>
    <scope>NUCLEOTIDE SEQUENCE [LARGE SCALE GENOMIC DNA]</scope>
    <source>
        <strain evidence="4">Ec32 / CCAP1310/4</strain>
    </source>
</reference>
<dbReference type="GO" id="GO:0030686">
    <property type="term" value="C:90S preribosome"/>
    <property type="evidence" value="ECO:0007669"/>
    <property type="project" value="TreeGrafter"/>
</dbReference>
<proteinExistence type="predicted"/>
<accession>D7G498</accession>
<feature type="region of interest" description="Disordered" evidence="1">
    <location>
        <begin position="552"/>
        <end position="607"/>
    </location>
</feature>
<dbReference type="eggNOG" id="KOG1823">
    <property type="taxonomic scope" value="Eukaryota"/>
</dbReference>
<dbReference type="Gene3D" id="1.25.10.10">
    <property type="entry name" value="Leucine-rich Repeat Variant"/>
    <property type="match status" value="1"/>
</dbReference>
<organism evidence="3 4">
    <name type="scientific">Ectocarpus siliculosus</name>
    <name type="common">Brown alga</name>
    <name type="synonym">Conferva siliculosa</name>
    <dbReference type="NCBI Taxonomy" id="2880"/>
    <lineage>
        <taxon>Eukaryota</taxon>
        <taxon>Sar</taxon>
        <taxon>Stramenopiles</taxon>
        <taxon>Ochrophyta</taxon>
        <taxon>PX clade</taxon>
        <taxon>Phaeophyceae</taxon>
        <taxon>Ectocarpales</taxon>
        <taxon>Ectocarpaceae</taxon>
        <taxon>Ectocarpus</taxon>
    </lineage>
</organism>
<dbReference type="GO" id="GO:0032040">
    <property type="term" value="C:small-subunit processome"/>
    <property type="evidence" value="ECO:0007669"/>
    <property type="project" value="TreeGrafter"/>
</dbReference>
<sequence>MPPCPPSVDVRKAEPTEPASSSATTDAANAAVVHVDGEESSAAASVVPAVPSSLVKPSFDACIPEVVGLLIEDLFGESAAAKEAQGAKIASSKIKEAKGQKAYDSFENAARTLLFRPTFTVLAPEDAALVSSVHALVGPVLSLLEECENARSVGEANEALTRIEMGLAADPSVTESEMLLYVHATVAPFLLPQTSEEGDDEVEEGDSDDIGDSDSGAGGSTAARKKVGGGSAGGGAASSALQMASEGNLKGHSRLPGREWESVQVLDGASASKHTGRDRHDGRAAGRQRPTVGGSAASSPSLSRVRGVDLGDPAALGAVTLAMGLLHSRLKAEVTVRGAGRRVAAMDRRGEAVRTTADPFVPLLTRGGVGGIRGEMGQTCFKALSMLFKSQVQLRALLVVLQMAVAETVHQNATFTLIKAVVARRVMLPEVYDLMTKLAELAVTSHRPTLRATSGQTFLTFLLHYSRGRNGCSFASTRVSHEHAEGRLAALNLCSQLLRRLPEPNLDQLSSVFYLALVVRLVSDQAAECRAAASTAVRTLLGRVSLLCSRSSWNSRGSGSGRRMRGPRRGREGGKKTPGSGERPLRPAGFSYRRGRSSCGRRRGPAAGAGCLGCCRRCP</sequence>
<name>D7G498_ECTSI</name>
<protein>
    <recommendedName>
        <fullName evidence="2">U3 small nucleolar RNA-associated protein 20 domain-containing protein</fullName>
    </recommendedName>
</protein>
<dbReference type="EMBL" id="FN649740">
    <property type="protein sequence ID" value="CBJ27113.1"/>
    <property type="molecule type" value="Genomic_DNA"/>
</dbReference>
<dbReference type="InParanoid" id="D7G498"/>
<dbReference type="InterPro" id="IPR011989">
    <property type="entry name" value="ARM-like"/>
</dbReference>
<keyword evidence="4" id="KW-1185">Reference proteome</keyword>
<dbReference type="PANTHER" id="PTHR17695">
    <property type="entry name" value="SMALL SUBUNIT PROCESSOME COMPONENT 20 HOMOLOG"/>
    <property type="match status" value="1"/>
</dbReference>
<dbReference type="OrthoDB" id="360653at2759"/>
<evidence type="ECO:0000313" key="4">
    <source>
        <dbReference type="Proteomes" id="UP000002630"/>
    </source>
</evidence>
<gene>
    <name evidence="3" type="ORF">Esi_0055_0078</name>
</gene>
<dbReference type="Pfam" id="PF20416">
    <property type="entry name" value="UTP20"/>
    <property type="match status" value="1"/>
</dbReference>
<feature type="compositionally biased region" description="Basic residues" evidence="1">
    <location>
        <begin position="593"/>
        <end position="604"/>
    </location>
</feature>
<dbReference type="InterPro" id="IPR052575">
    <property type="entry name" value="SSU_processome_comp_20"/>
</dbReference>
<evidence type="ECO:0000256" key="1">
    <source>
        <dbReference type="SAM" id="MobiDB-lite"/>
    </source>
</evidence>